<comment type="caution">
    <text evidence="1">The sequence shown here is derived from an EMBL/GenBank/DDBJ whole genome shotgun (WGS) entry which is preliminary data.</text>
</comment>
<accession>N1VU13</accession>
<evidence type="ECO:0000313" key="2">
    <source>
        <dbReference type="Proteomes" id="UP000012371"/>
    </source>
</evidence>
<sequence length="167" mass="19751">MLPNRIETKKKLKQEKCGDFKYVFSDNSDFRIGRESRFDIYNDGIFEAIDECTDDKSKKTVIVTITFEDKSNQNSQMARVFTSLPFVTGTFLVLPLAVDTELDIKFDNLYKFRSLVVHRKIFKVGSPFYSLFRWNFQANSENAKSIYYEHMKNAILKFENREKIYED</sequence>
<evidence type="ECO:0000313" key="1">
    <source>
        <dbReference type="EMBL" id="EMY61938.1"/>
    </source>
</evidence>
<keyword evidence="2" id="KW-1185">Reference proteome</keyword>
<dbReference type="EMBL" id="AOGW02000009">
    <property type="protein sequence ID" value="EMY61938.1"/>
    <property type="molecule type" value="Genomic_DNA"/>
</dbReference>
<gene>
    <name evidence="1" type="ORF">LEP1GSC203_3629</name>
</gene>
<name>N1VU13_9LEPT</name>
<dbReference type="STRING" id="1257025.LEP1GSC203_3629"/>
<protein>
    <submittedName>
        <fullName evidence="1">Uncharacterized protein</fullName>
    </submittedName>
</protein>
<dbReference type="AlphaFoldDB" id="N1VU13"/>
<dbReference type="Proteomes" id="UP000012371">
    <property type="component" value="Unassembled WGS sequence"/>
</dbReference>
<dbReference type="RefSeq" id="WP_002973279.1">
    <property type="nucleotide sequence ID" value="NZ_AOGW02000009.1"/>
</dbReference>
<dbReference type="OrthoDB" id="9825881at2"/>
<reference evidence="1" key="1">
    <citation type="submission" date="2013-03" db="EMBL/GenBank/DDBJ databases">
        <authorList>
            <person name="Harkins D.M."/>
            <person name="Durkin A.S."/>
            <person name="Brinkac L.M."/>
            <person name="Haft D.H."/>
            <person name="Selengut J.D."/>
            <person name="Sanka R."/>
            <person name="DePew J."/>
            <person name="Purushe J."/>
            <person name="Hartskeerl R.A."/>
            <person name="Ahmed A."/>
            <person name="van der Linden H."/>
            <person name="Goris M.G.A."/>
            <person name="Vinetz J.M."/>
            <person name="Sutton G.G."/>
            <person name="Nierman W.C."/>
            <person name="Fouts D.E."/>
        </authorList>
    </citation>
    <scope>NUCLEOTIDE SEQUENCE [LARGE SCALE GENOMIC DNA]</scope>
    <source>
        <strain evidence="1">LT 11-33</strain>
    </source>
</reference>
<organism evidence="1 2">
    <name type="scientific">Leptospira terpstrae serovar Hualin str. LT 11-33 = ATCC 700639</name>
    <dbReference type="NCBI Taxonomy" id="1257025"/>
    <lineage>
        <taxon>Bacteria</taxon>
        <taxon>Pseudomonadati</taxon>
        <taxon>Spirochaetota</taxon>
        <taxon>Spirochaetia</taxon>
        <taxon>Leptospirales</taxon>
        <taxon>Leptospiraceae</taxon>
        <taxon>Leptospira</taxon>
    </lineage>
</organism>
<proteinExistence type="predicted"/>